<keyword evidence="1" id="KW-0472">Membrane</keyword>
<accession>A0A9P4RA04</accession>
<comment type="caution">
    <text evidence="3">The sequence shown here is derived from an EMBL/GenBank/DDBJ whole genome shotgun (WGS) entry which is preliminary data.</text>
</comment>
<evidence type="ECO:0000256" key="1">
    <source>
        <dbReference type="SAM" id="Phobius"/>
    </source>
</evidence>
<dbReference type="Pfam" id="PF24802">
    <property type="entry name" value="DUF7703"/>
    <property type="match status" value="1"/>
</dbReference>
<feature type="non-terminal residue" evidence="3">
    <location>
        <position position="265"/>
    </location>
</feature>
<feature type="transmembrane region" description="Helical" evidence="1">
    <location>
        <begin position="155"/>
        <end position="172"/>
    </location>
</feature>
<reference evidence="3" key="1">
    <citation type="journal article" date="2020" name="Stud. Mycol.">
        <title>101 Dothideomycetes genomes: a test case for predicting lifestyles and emergence of pathogens.</title>
        <authorList>
            <person name="Haridas S."/>
            <person name="Albert R."/>
            <person name="Binder M."/>
            <person name="Bloem J."/>
            <person name="Labutti K."/>
            <person name="Salamov A."/>
            <person name="Andreopoulos B."/>
            <person name="Baker S."/>
            <person name="Barry K."/>
            <person name="Bills G."/>
            <person name="Bluhm B."/>
            <person name="Cannon C."/>
            <person name="Castanera R."/>
            <person name="Culley D."/>
            <person name="Daum C."/>
            <person name="Ezra D."/>
            <person name="Gonzalez J."/>
            <person name="Henrissat B."/>
            <person name="Kuo A."/>
            <person name="Liang C."/>
            <person name="Lipzen A."/>
            <person name="Lutzoni F."/>
            <person name="Magnuson J."/>
            <person name="Mondo S."/>
            <person name="Nolan M."/>
            <person name="Ohm R."/>
            <person name="Pangilinan J."/>
            <person name="Park H.-J."/>
            <person name="Ramirez L."/>
            <person name="Alfaro M."/>
            <person name="Sun H."/>
            <person name="Tritt A."/>
            <person name="Yoshinaga Y."/>
            <person name="Zwiers L.-H."/>
            <person name="Turgeon B."/>
            <person name="Goodwin S."/>
            <person name="Spatafora J."/>
            <person name="Crous P."/>
            <person name="Grigoriev I."/>
        </authorList>
    </citation>
    <scope>NUCLEOTIDE SEQUENCE</scope>
    <source>
        <strain evidence="3">CBS 125425</strain>
    </source>
</reference>
<dbReference type="PANTHER" id="PTHR37013:SF4">
    <property type="entry name" value="INTEGRAL MEMBRANE PROTEIN"/>
    <property type="match status" value="1"/>
</dbReference>
<evidence type="ECO:0000313" key="3">
    <source>
        <dbReference type="EMBL" id="KAF2739583.1"/>
    </source>
</evidence>
<feature type="transmembrane region" description="Helical" evidence="1">
    <location>
        <begin position="113"/>
        <end position="135"/>
    </location>
</feature>
<feature type="transmembrane region" description="Helical" evidence="1">
    <location>
        <begin position="45"/>
        <end position="66"/>
    </location>
</feature>
<protein>
    <recommendedName>
        <fullName evidence="2">DUF7703 domain-containing protein</fullName>
    </recommendedName>
</protein>
<proteinExistence type="predicted"/>
<evidence type="ECO:0000313" key="4">
    <source>
        <dbReference type="Proteomes" id="UP000799444"/>
    </source>
</evidence>
<dbReference type="PANTHER" id="PTHR37013">
    <property type="entry name" value="INTEGRAL MEMBRANE PROTEIN (AFU_ORTHOLOGUE AFUA_1G05950)-RELATED"/>
    <property type="match status" value="1"/>
</dbReference>
<dbReference type="InterPro" id="IPR056120">
    <property type="entry name" value="DUF7703"/>
</dbReference>
<dbReference type="EMBL" id="ML996104">
    <property type="protein sequence ID" value="KAF2739583.1"/>
    <property type="molecule type" value="Genomic_DNA"/>
</dbReference>
<dbReference type="OrthoDB" id="405906at2759"/>
<keyword evidence="1" id="KW-0812">Transmembrane</keyword>
<feature type="domain" description="DUF7703" evidence="2">
    <location>
        <begin position="17"/>
        <end position="257"/>
    </location>
</feature>
<feature type="transmembrane region" description="Helical" evidence="1">
    <location>
        <begin position="78"/>
        <end position="101"/>
    </location>
</feature>
<gene>
    <name evidence="3" type="ORF">EJ04DRAFT_457644</name>
</gene>
<feature type="transmembrane region" description="Helical" evidence="1">
    <location>
        <begin position="193"/>
        <end position="216"/>
    </location>
</feature>
<feature type="transmembrane region" description="Helical" evidence="1">
    <location>
        <begin position="12"/>
        <end position="33"/>
    </location>
</feature>
<keyword evidence="1" id="KW-1133">Transmembrane helix</keyword>
<organism evidence="3 4">
    <name type="scientific">Polyplosphaeria fusca</name>
    <dbReference type="NCBI Taxonomy" id="682080"/>
    <lineage>
        <taxon>Eukaryota</taxon>
        <taxon>Fungi</taxon>
        <taxon>Dikarya</taxon>
        <taxon>Ascomycota</taxon>
        <taxon>Pezizomycotina</taxon>
        <taxon>Dothideomycetes</taxon>
        <taxon>Pleosporomycetidae</taxon>
        <taxon>Pleosporales</taxon>
        <taxon>Tetraplosphaeriaceae</taxon>
        <taxon>Polyplosphaeria</taxon>
    </lineage>
</organism>
<sequence>MDASAYLEEDLPVFGTMTALIGISWYISIELNIRLFFTFKRRKGLYFWSCLVSSWGVLIQPLAIILADFGVWKDALGAITVIYLSWWMMVVPQSFVLYSRLHLVLSNTKRLRWVLYMVIFTTIVFSIPTMIVGILAQTSMKNLGSPYLIWDKVQLTAFFVQETVLSLIYIVETYKRLKNSAMLHRDGGNSKEVLNHLIWVNVLVIALDCSLLALSYSNLFFVQSAYKPCVYGVKLRIEFAILNRLISSIQRSSNQSYGQENGYPE</sequence>
<keyword evidence="4" id="KW-1185">Reference proteome</keyword>
<name>A0A9P4RA04_9PLEO</name>
<dbReference type="Proteomes" id="UP000799444">
    <property type="component" value="Unassembled WGS sequence"/>
</dbReference>
<evidence type="ECO:0000259" key="2">
    <source>
        <dbReference type="Pfam" id="PF24802"/>
    </source>
</evidence>
<dbReference type="AlphaFoldDB" id="A0A9P4RA04"/>